<gene>
    <name evidence="3" type="ORF">J4Q44_G00341730</name>
</gene>
<reference evidence="3 4" key="1">
    <citation type="submission" date="2021-04" db="EMBL/GenBank/DDBJ databases">
        <authorList>
            <person name="De Guttry C."/>
            <person name="Zahm M."/>
            <person name="Klopp C."/>
            <person name="Cabau C."/>
            <person name="Louis A."/>
            <person name="Berthelot C."/>
            <person name="Parey E."/>
            <person name="Roest Crollius H."/>
            <person name="Montfort J."/>
            <person name="Robinson-Rechavi M."/>
            <person name="Bucao C."/>
            <person name="Bouchez O."/>
            <person name="Gislard M."/>
            <person name="Lluch J."/>
            <person name="Milhes M."/>
            <person name="Lampietro C."/>
            <person name="Lopez Roques C."/>
            <person name="Donnadieu C."/>
            <person name="Braasch I."/>
            <person name="Desvignes T."/>
            <person name="Postlethwait J."/>
            <person name="Bobe J."/>
            <person name="Wedekind C."/>
            <person name="Guiguen Y."/>
        </authorList>
    </citation>
    <scope>NUCLEOTIDE SEQUENCE [LARGE SCALE GENOMIC DNA]</scope>
    <source>
        <strain evidence="3">Cs_M1</strain>
        <tissue evidence="3">Blood</tissue>
    </source>
</reference>
<keyword evidence="2" id="KW-1133">Transmembrane helix</keyword>
<keyword evidence="2" id="KW-0472">Membrane</keyword>
<evidence type="ECO:0000313" key="3">
    <source>
        <dbReference type="EMBL" id="KAK6294947.1"/>
    </source>
</evidence>
<accession>A0AAN8KM57</accession>
<organism evidence="3 4">
    <name type="scientific">Coregonus suidteri</name>
    <dbReference type="NCBI Taxonomy" id="861788"/>
    <lineage>
        <taxon>Eukaryota</taxon>
        <taxon>Metazoa</taxon>
        <taxon>Chordata</taxon>
        <taxon>Craniata</taxon>
        <taxon>Vertebrata</taxon>
        <taxon>Euteleostomi</taxon>
        <taxon>Actinopterygii</taxon>
        <taxon>Neopterygii</taxon>
        <taxon>Teleostei</taxon>
        <taxon>Protacanthopterygii</taxon>
        <taxon>Salmoniformes</taxon>
        <taxon>Salmonidae</taxon>
        <taxon>Coregoninae</taxon>
        <taxon>Coregonus</taxon>
    </lineage>
</organism>
<keyword evidence="2" id="KW-0812">Transmembrane</keyword>
<evidence type="ECO:0000313" key="4">
    <source>
        <dbReference type="Proteomes" id="UP001356427"/>
    </source>
</evidence>
<dbReference type="Proteomes" id="UP001356427">
    <property type="component" value="Unassembled WGS sequence"/>
</dbReference>
<dbReference type="EMBL" id="JAGTTL010000034">
    <property type="protein sequence ID" value="KAK6294947.1"/>
    <property type="molecule type" value="Genomic_DNA"/>
</dbReference>
<evidence type="ECO:0000256" key="2">
    <source>
        <dbReference type="SAM" id="Phobius"/>
    </source>
</evidence>
<protein>
    <submittedName>
        <fullName evidence="3">Uncharacterized protein</fullName>
    </submittedName>
</protein>
<feature type="transmembrane region" description="Helical" evidence="2">
    <location>
        <begin position="165"/>
        <end position="187"/>
    </location>
</feature>
<evidence type="ECO:0000256" key="1">
    <source>
        <dbReference type="SAM" id="MobiDB-lite"/>
    </source>
</evidence>
<keyword evidence="4" id="KW-1185">Reference proteome</keyword>
<feature type="region of interest" description="Disordered" evidence="1">
    <location>
        <begin position="128"/>
        <end position="159"/>
    </location>
</feature>
<feature type="compositionally biased region" description="Low complexity" evidence="1">
    <location>
        <begin position="134"/>
        <end position="147"/>
    </location>
</feature>
<sequence>MRKIWNRGAVDRLLLEGQEGKRAFTELSIYDAVTTTCVLANPDATCKYRTTKVAIPRDEKLSCFEPRGRNDPVCGTEVNRSEGCCVYRKDDQVWLKWDEKTTLRCDGTHYGNNDGECSSNQTSLDCDGEMYANDTPDTDTPGIDTPGQQRTTLDETPPASPRERLFLLLPLGIFTVILLGWACYMLHATNTERSQTLLL</sequence>
<proteinExistence type="predicted"/>
<name>A0AAN8KM57_9TELE</name>
<dbReference type="AlphaFoldDB" id="A0AAN8KM57"/>
<comment type="caution">
    <text evidence="3">The sequence shown here is derived from an EMBL/GenBank/DDBJ whole genome shotgun (WGS) entry which is preliminary data.</text>
</comment>